<dbReference type="InterPro" id="IPR036390">
    <property type="entry name" value="WH_DNA-bd_sf"/>
</dbReference>
<dbReference type="GO" id="GO:0003677">
    <property type="term" value="F:DNA binding"/>
    <property type="evidence" value="ECO:0007669"/>
    <property type="project" value="UniProtKB-KW"/>
</dbReference>
<evidence type="ECO:0000256" key="2">
    <source>
        <dbReference type="ARBA" id="ARBA00023125"/>
    </source>
</evidence>
<evidence type="ECO:0000256" key="1">
    <source>
        <dbReference type="ARBA" id="ARBA00023015"/>
    </source>
</evidence>
<dbReference type="Pfam" id="PF00392">
    <property type="entry name" value="GntR"/>
    <property type="match status" value="1"/>
</dbReference>
<dbReference type="InterPro" id="IPR008920">
    <property type="entry name" value="TF_FadR/GntR_C"/>
</dbReference>
<evidence type="ECO:0000259" key="4">
    <source>
        <dbReference type="PROSITE" id="PS50949"/>
    </source>
</evidence>
<gene>
    <name evidence="5" type="ORF">CFK40_04670</name>
</gene>
<dbReference type="SUPFAM" id="SSF46785">
    <property type="entry name" value="Winged helix' DNA-binding domain"/>
    <property type="match status" value="1"/>
</dbReference>
<dbReference type="InterPro" id="IPR011711">
    <property type="entry name" value="GntR_C"/>
</dbReference>
<keyword evidence="3" id="KW-0804">Transcription</keyword>
<dbReference type="OrthoDB" id="574518at2"/>
<protein>
    <submittedName>
        <fullName evidence="5">GntR family transcriptional regulator</fullName>
    </submittedName>
</protein>
<dbReference type="SUPFAM" id="SSF48008">
    <property type="entry name" value="GntR ligand-binding domain-like"/>
    <property type="match status" value="1"/>
</dbReference>
<dbReference type="PANTHER" id="PTHR43537:SF5">
    <property type="entry name" value="UXU OPERON TRANSCRIPTIONAL REGULATOR"/>
    <property type="match status" value="1"/>
</dbReference>
<dbReference type="Pfam" id="PF07729">
    <property type="entry name" value="FCD"/>
    <property type="match status" value="1"/>
</dbReference>
<dbReference type="Gene3D" id="1.20.120.530">
    <property type="entry name" value="GntR ligand-binding domain-like"/>
    <property type="match status" value="1"/>
</dbReference>
<dbReference type="SMART" id="SM00345">
    <property type="entry name" value="HTH_GNTR"/>
    <property type="match status" value="1"/>
</dbReference>
<keyword evidence="2" id="KW-0238">DNA-binding</keyword>
<keyword evidence="1" id="KW-0805">Transcription regulation</keyword>
<dbReference type="PROSITE" id="PS50949">
    <property type="entry name" value="HTH_GNTR"/>
    <property type="match status" value="1"/>
</dbReference>
<dbReference type="SMART" id="SM00895">
    <property type="entry name" value="FCD"/>
    <property type="match status" value="1"/>
</dbReference>
<dbReference type="Proteomes" id="UP000204391">
    <property type="component" value="Chromosome"/>
</dbReference>
<dbReference type="GO" id="GO:0003700">
    <property type="term" value="F:DNA-binding transcription factor activity"/>
    <property type="evidence" value="ECO:0007669"/>
    <property type="project" value="InterPro"/>
</dbReference>
<dbReference type="Gene3D" id="1.10.10.10">
    <property type="entry name" value="Winged helix-like DNA-binding domain superfamily/Winged helix DNA-binding domain"/>
    <property type="match status" value="1"/>
</dbReference>
<name>A0A221MI22_9BACI</name>
<proteinExistence type="predicted"/>
<reference evidence="5 6" key="1">
    <citation type="journal article" date="2003" name="Int. J. Syst. Evol. Microbiol.">
        <title>Virgibacillus carmonensis sp. nov., Virgibacillus necropolis sp. nov. and Virgibacillus picturae sp. nov., three novel species isolated from deteriorated mural paintings, transfer of the species of the genus salibacillus to Virgibacillus, as Virgibacillus marismortui comb. nov. and Virgibacillus salexigens comb. nov., and emended description of the genus Virgibacillus.</title>
        <authorList>
            <person name="Heyrman J."/>
            <person name="Logan N.A."/>
            <person name="Busse H.J."/>
            <person name="Balcaen A."/>
            <person name="Lebbe L."/>
            <person name="Rodriguez-Diaz M."/>
            <person name="Swings J."/>
            <person name="De Vos P."/>
        </authorList>
    </citation>
    <scope>NUCLEOTIDE SEQUENCE [LARGE SCALE GENOMIC DNA]</scope>
    <source>
        <strain evidence="5 6">LMG 19488</strain>
    </source>
</reference>
<feature type="domain" description="HTH gntR-type" evidence="4">
    <location>
        <begin position="5"/>
        <end position="72"/>
    </location>
</feature>
<keyword evidence="6" id="KW-1185">Reference proteome</keyword>
<dbReference type="InterPro" id="IPR036388">
    <property type="entry name" value="WH-like_DNA-bd_sf"/>
</dbReference>
<dbReference type="InterPro" id="IPR000524">
    <property type="entry name" value="Tscrpt_reg_HTH_GntR"/>
</dbReference>
<sequence length="229" mass="26735">MEKKESMKQYIYSQLKEAILTRKLAPGKQLVENTISETLNVSRTPIRSAINLLAGEGLVDIVPNKGAFVTNPSKEEILQAYELRKSLEIMAAERSMNNLTEDDYIEMKSIVIKEKAALDNKDIVRYLDANKDFHMIFSKKCENKFLTEFIEKLIKQTSIYLLLFDVYFEDSSQQPYGYKEHLEIIDLFKQKNLSQLKNCLRNHFDHAIDNLNIHNEYKKLDSIFETKLK</sequence>
<accession>A0A221MI22</accession>
<evidence type="ECO:0000313" key="6">
    <source>
        <dbReference type="Proteomes" id="UP000204391"/>
    </source>
</evidence>
<organism evidence="5 6">
    <name type="scientific">Virgibacillus necropolis</name>
    <dbReference type="NCBI Taxonomy" id="163877"/>
    <lineage>
        <taxon>Bacteria</taxon>
        <taxon>Bacillati</taxon>
        <taxon>Bacillota</taxon>
        <taxon>Bacilli</taxon>
        <taxon>Bacillales</taxon>
        <taxon>Bacillaceae</taxon>
        <taxon>Virgibacillus</taxon>
    </lineage>
</organism>
<dbReference type="PANTHER" id="PTHR43537">
    <property type="entry name" value="TRANSCRIPTIONAL REGULATOR, GNTR FAMILY"/>
    <property type="match status" value="1"/>
</dbReference>
<evidence type="ECO:0000256" key="3">
    <source>
        <dbReference type="ARBA" id="ARBA00023163"/>
    </source>
</evidence>
<dbReference type="CDD" id="cd07377">
    <property type="entry name" value="WHTH_GntR"/>
    <property type="match status" value="1"/>
</dbReference>
<dbReference type="EMBL" id="CP022437">
    <property type="protein sequence ID" value="ASN07295.1"/>
    <property type="molecule type" value="Genomic_DNA"/>
</dbReference>
<dbReference type="KEGG" id="vne:CFK40_04670"/>
<dbReference type="AlphaFoldDB" id="A0A221MI22"/>
<evidence type="ECO:0000313" key="5">
    <source>
        <dbReference type="EMBL" id="ASN07295.1"/>
    </source>
</evidence>